<evidence type="ECO:0000313" key="2">
    <source>
        <dbReference type="EMBL" id="KKZ61514.1"/>
    </source>
</evidence>
<sequence length="510" mass="57640">MFMDDKSYGVSYQVSGLNANRETMAALSLAVKAGACVPQSTGELVLERQTYLSQCLNIVVEDILDIGSTMRHKESVPKKPNVFRAVYDAVLGAALWDYLHHLRQSFAEASDDKICRTLILRELSNLCHFEYDRARKLLKRYVQISPAGGNYFKRVSGTYDDGIPRVTMQVQPEALMRENPQLHFTLHLCKPEADLSRVKNWIKKLDDLQQSRPMELNDSGFDAFCDLAAITSFIHAFPTPLPLPRTNHKKRQRHTYVTKLKALCAEIDSLETRIDLSASAVPMDNLLEPGMADATLNRLNQFIIDNTGSSLGFLYQDLGDDCLSELRNQCQERSNVEKEKPKEKNSPENVATDPEPPPILSPIVETLGPALVAEQRRKNNKTRPPHSFIYSIDPKANVPTQPEAAEIPAPRITVKRSVFDIFSTLFPNSEVRGSISWTAFRSAMTALNFWAKSRAGSAYIFSPPEGFGVRKSLTVHQPRQLRIEAYRLLFISSRSRRFYSRNLRSFEVAE</sequence>
<dbReference type="Proteomes" id="UP000034164">
    <property type="component" value="Unassembled WGS sequence"/>
</dbReference>
<dbReference type="PANTHER" id="PTHR40788">
    <property type="entry name" value="CLR5 DOMAIN-CONTAINING PROTEIN-RELATED"/>
    <property type="match status" value="1"/>
</dbReference>
<protein>
    <submittedName>
        <fullName evidence="2">Uncharacterized protein</fullName>
    </submittedName>
</protein>
<proteinExistence type="predicted"/>
<accession>A0A0G2IZJ6</accession>
<evidence type="ECO:0000313" key="3">
    <source>
        <dbReference type="Proteomes" id="UP000034164"/>
    </source>
</evidence>
<reference evidence="3" key="1">
    <citation type="journal article" date="2015" name="PLoS Genet.">
        <title>The dynamic genome and transcriptome of the human fungal pathogen Blastomyces and close relative Emmonsia.</title>
        <authorList>
            <person name="Munoz J.F."/>
            <person name="Gauthier G.M."/>
            <person name="Desjardins C.A."/>
            <person name="Gallo J.E."/>
            <person name="Holder J."/>
            <person name="Sullivan T.D."/>
            <person name="Marty A.J."/>
            <person name="Carmen J.C."/>
            <person name="Chen Z."/>
            <person name="Ding L."/>
            <person name="Gujja S."/>
            <person name="Magrini V."/>
            <person name="Misas E."/>
            <person name="Mitreva M."/>
            <person name="Priest M."/>
            <person name="Saif S."/>
            <person name="Whiston E.A."/>
            <person name="Young S."/>
            <person name="Zeng Q."/>
            <person name="Goldman W.E."/>
            <person name="Mardis E.R."/>
            <person name="Taylor J.W."/>
            <person name="McEwen J.G."/>
            <person name="Clay O.K."/>
            <person name="Klein B.S."/>
            <person name="Cuomo C.A."/>
        </authorList>
    </citation>
    <scope>NUCLEOTIDE SEQUENCE [LARGE SCALE GENOMIC DNA]</scope>
    <source>
        <strain evidence="3">UAMH 3008</strain>
    </source>
</reference>
<evidence type="ECO:0000256" key="1">
    <source>
        <dbReference type="SAM" id="MobiDB-lite"/>
    </source>
</evidence>
<name>A0A0G2IZJ6_9EURO</name>
<dbReference type="OrthoDB" id="2922289at2759"/>
<gene>
    <name evidence="2" type="ORF">EMCG_00593</name>
</gene>
<feature type="compositionally biased region" description="Basic and acidic residues" evidence="1">
    <location>
        <begin position="334"/>
        <end position="346"/>
    </location>
</feature>
<feature type="region of interest" description="Disordered" evidence="1">
    <location>
        <begin position="332"/>
        <end position="358"/>
    </location>
</feature>
<dbReference type="EMBL" id="LCZI01001280">
    <property type="protein sequence ID" value="KKZ61514.1"/>
    <property type="molecule type" value="Genomic_DNA"/>
</dbReference>
<dbReference type="AlphaFoldDB" id="A0A0G2IZJ6"/>
<dbReference type="VEuPathDB" id="FungiDB:EMCG_00593"/>
<dbReference type="PANTHER" id="PTHR40788:SF1">
    <property type="entry name" value="IPA PROTEIN"/>
    <property type="match status" value="1"/>
</dbReference>
<comment type="caution">
    <text evidence="2">The sequence shown here is derived from an EMBL/GenBank/DDBJ whole genome shotgun (WGS) entry which is preliminary data.</text>
</comment>
<organism evidence="2 3">
    <name type="scientific">[Emmonsia] crescens</name>
    <dbReference type="NCBI Taxonomy" id="73230"/>
    <lineage>
        <taxon>Eukaryota</taxon>
        <taxon>Fungi</taxon>
        <taxon>Dikarya</taxon>
        <taxon>Ascomycota</taxon>
        <taxon>Pezizomycotina</taxon>
        <taxon>Eurotiomycetes</taxon>
        <taxon>Eurotiomycetidae</taxon>
        <taxon>Onygenales</taxon>
        <taxon>Ajellomycetaceae</taxon>
        <taxon>Emergomyces</taxon>
    </lineage>
</organism>